<feature type="region of interest" description="Disordered" evidence="1">
    <location>
        <begin position="231"/>
        <end position="250"/>
    </location>
</feature>
<dbReference type="EMBL" id="JAPDFR010000001">
    <property type="protein sequence ID" value="KAK0391306.1"/>
    <property type="molecule type" value="Genomic_DNA"/>
</dbReference>
<protein>
    <submittedName>
        <fullName evidence="2">Uncharacterized protein</fullName>
    </submittedName>
</protein>
<keyword evidence="3" id="KW-1185">Reference proteome</keyword>
<feature type="compositionally biased region" description="Polar residues" evidence="1">
    <location>
        <begin position="1"/>
        <end position="11"/>
    </location>
</feature>
<evidence type="ECO:0000256" key="1">
    <source>
        <dbReference type="SAM" id="MobiDB-lite"/>
    </source>
</evidence>
<feature type="region of interest" description="Disordered" evidence="1">
    <location>
        <begin position="1"/>
        <end position="24"/>
    </location>
</feature>
<accession>A0AA39LB55</accession>
<comment type="caution">
    <text evidence="2">The sequence shown here is derived from an EMBL/GenBank/DDBJ whole genome shotgun (WGS) entry which is preliminary data.</text>
</comment>
<proteinExistence type="predicted"/>
<dbReference type="AlphaFoldDB" id="A0AA39LB55"/>
<organism evidence="2 3">
    <name type="scientific">Sarocladium strictum</name>
    <name type="common">Black bundle disease fungus</name>
    <name type="synonym">Acremonium strictum</name>
    <dbReference type="NCBI Taxonomy" id="5046"/>
    <lineage>
        <taxon>Eukaryota</taxon>
        <taxon>Fungi</taxon>
        <taxon>Dikarya</taxon>
        <taxon>Ascomycota</taxon>
        <taxon>Pezizomycotina</taxon>
        <taxon>Sordariomycetes</taxon>
        <taxon>Hypocreomycetidae</taxon>
        <taxon>Hypocreales</taxon>
        <taxon>Sarocladiaceae</taxon>
        <taxon>Sarocladium</taxon>
    </lineage>
</organism>
<gene>
    <name evidence="2" type="ORF">NLU13_0807</name>
</gene>
<feature type="region of interest" description="Disordered" evidence="1">
    <location>
        <begin position="263"/>
        <end position="284"/>
    </location>
</feature>
<name>A0AA39LB55_SARSR</name>
<reference evidence="2" key="1">
    <citation type="submission" date="2022-10" db="EMBL/GenBank/DDBJ databases">
        <title>Determination and structural analysis of whole genome sequence of Sarocladium strictum F4-1.</title>
        <authorList>
            <person name="Hu L."/>
            <person name="Jiang Y."/>
        </authorList>
    </citation>
    <scope>NUCLEOTIDE SEQUENCE</scope>
    <source>
        <strain evidence="2">F4-1</strain>
    </source>
</reference>
<evidence type="ECO:0000313" key="3">
    <source>
        <dbReference type="Proteomes" id="UP001175261"/>
    </source>
</evidence>
<dbReference type="Proteomes" id="UP001175261">
    <property type="component" value="Unassembled WGS sequence"/>
</dbReference>
<sequence length="380" mass="41764">MAARKSTSSSKFWRWRTRSNKSTMSEADAALYASQTESPVVSTLSKQQCPAPLASPFLTESAHVLSLQYPSHHRDVLPRGDHHLSDCPDTKSDCPSSPDTVVHIPPSSGSVARQFLNRAKRGLEYKLGRRPPKERHIYHAGLADDSHNADFTIHGTQAVLSSQDISISGTRDKKSQGESVIKRKLFGKAPWHRKVSGSSHYSSVNSSLRNILRGHTPPATPMAERIRNGSFKSFNSQYPGNEAVRINTPPLDEDTADGRSRGFFTSSSPPALDGTAKASTASSRSLAPSAHCAYRWSLTGQSQPREWWERVPRKPVRRNPAKSIGSQQRFEFDVQDHLPNSPLCPANSRHSSRGSGVCVYHGRRRTTPAGRTSCSEGSFG</sequence>
<evidence type="ECO:0000313" key="2">
    <source>
        <dbReference type="EMBL" id="KAK0391306.1"/>
    </source>
</evidence>